<dbReference type="PANTHER" id="PTHR44169:SF6">
    <property type="entry name" value="NADPH-DEPENDENT 1-ACYLDIHYDROXYACETONE PHOSPHATE REDUCTASE"/>
    <property type="match status" value="1"/>
</dbReference>
<comment type="caution">
    <text evidence="4">The sequence shown here is derived from an EMBL/GenBank/DDBJ whole genome shotgun (WGS) entry which is preliminary data.</text>
</comment>
<dbReference type="InterPro" id="IPR036291">
    <property type="entry name" value="NAD(P)-bd_dom_sf"/>
</dbReference>
<dbReference type="PANTHER" id="PTHR44169">
    <property type="entry name" value="NADPH-DEPENDENT 1-ACYLDIHYDROXYACETONE PHOSPHATE REDUCTASE"/>
    <property type="match status" value="1"/>
</dbReference>
<dbReference type="InterPro" id="IPR002347">
    <property type="entry name" value="SDR_fam"/>
</dbReference>
<evidence type="ECO:0000256" key="3">
    <source>
        <dbReference type="RuleBase" id="RU000363"/>
    </source>
</evidence>
<accession>A0AAI9ZUC5</accession>
<dbReference type="GO" id="GO:0006654">
    <property type="term" value="P:phosphatidic acid biosynthetic process"/>
    <property type="evidence" value="ECO:0007669"/>
    <property type="project" value="TreeGrafter"/>
</dbReference>
<name>A0AAI9ZUC5_9PEZI</name>
<dbReference type="GeneID" id="85470960"/>
<dbReference type="GO" id="GO:0005783">
    <property type="term" value="C:endoplasmic reticulum"/>
    <property type="evidence" value="ECO:0007669"/>
    <property type="project" value="TreeGrafter"/>
</dbReference>
<dbReference type="PRINTS" id="PR00081">
    <property type="entry name" value="GDHRDH"/>
</dbReference>
<dbReference type="GO" id="GO:0005811">
    <property type="term" value="C:lipid droplet"/>
    <property type="evidence" value="ECO:0007669"/>
    <property type="project" value="TreeGrafter"/>
</dbReference>
<dbReference type="RefSeq" id="XP_060446617.1">
    <property type="nucleotide sequence ID" value="XM_060586098.1"/>
</dbReference>
<comment type="similarity">
    <text evidence="1 3">Belongs to the short-chain dehydrogenases/reductases (SDR) family.</text>
</comment>
<dbReference type="SUPFAM" id="SSF51735">
    <property type="entry name" value="NAD(P)-binding Rossmann-fold domains"/>
    <property type="match status" value="1"/>
</dbReference>
<dbReference type="GO" id="GO:0019433">
    <property type="term" value="P:triglyceride catabolic process"/>
    <property type="evidence" value="ECO:0007669"/>
    <property type="project" value="TreeGrafter"/>
</dbReference>
<dbReference type="Pfam" id="PF00106">
    <property type="entry name" value="adh_short"/>
    <property type="match status" value="1"/>
</dbReference>
<dbReference type="EMBL" id="JAHMHQ010000007">
    <property type="protein sequence ID" value="KAK1638010.1"/>
    <property type="molecule type" value="Genomic_DNA"/>
</dbReference>
<dbReference type="Proteomes" id="UP001243989">
    <property type="component" value="Unassembled WGS sequence"/>
</dbReference>
<keyword evidence="2" id="KW-0560">Oxidoreductase</keyword>
<evidence type="ECO:0000256" key="2">
    <source>
        <dbReference type="ARBA" id="ARBA00023002"/>
    </source>
</evidence>
<protein>
    <submittedName>
        <fullName evidence="4">NADPH-dependent 1-acyldihydroxyacetone phosphate reductase</fullName>
    </submittedName>
</protein>
<dbReference type="PRINTS" id="PR00080">
    <property type="entry name" value="SDRFAMILY"/>
</dbReference>
<dbReference type="GO" id="GO:0000140">
    <property type="term" value="F:acylglycerone-phosphate reductase (NADP+) activity"/>
    <property type="evidence" value="ECO:0007669"/>
    <property type="project" value="TreeGrafter"/>
</dbReference>
<dbReference type="Gene3D" id="3.40.50.720">
    <property type="entry name" value="NAD(P)-binding Rossmann-like Domain"/>
    <property type="match status" value="1"/>
</dbReference>
<evidence type="ECO:0000313" key="4">
    <source>
        <dbReference type="EMBL" id="KAK1638010.1"/>
    </source>
</evidence>
<reference evidence="4" key="1">
    <citation type="submission" date="2021-06" db="EMBL/GenBank/DDBJ databases">
        <title>Comparative genomics, transcriptomics and evolutionary studies reveal genomic signatures of adaptation to plant cell wall in hemibiotrophic fungi.</title>
        <authorList>
            <consortium name="DOE Joint Genome Institute"/>
            <person name="Baroncelli R."/>
            <person name="Diaz J.F."/>
            <person name="Benocci T."/>
            <person name="Peng M."/>
            <person name="Battaglia E."/>
            <person name="Haridas S."/>
            <person name="Andreopoulos W."/>
            <person name="Labutti K."/>
            <person name="Pangilinan J."/>
            <person name="Floch G.L."/>
            <person name="Makela M.R."/>
            <person name="Henrissat B."/>
            <person name="Grigoriev I.V."/>
            <person name="Crouch J.A."/>
            <person name="De Vries R.P."/>
            <person name="Sukno S.A."/>
            <person name="Thon M.R."/>
        </authorList>
    </citation>
    <scope>NUCLEOTIDE SEQUENCE</scope>
    <source>
        <strain evidence="4">CBS 102054</strain>
    </source>
</reference>
<sequence length="284" mass="29934">MAPVPIQSVLITGCSAGGIGSELALEFQRRGLRVFATARTPSKMDHLASLPNVTLLQIDVTDQSTIDAAAAKVRSLTGGKLNYLINNSGAQHVAPVLETGLAEAQALFDVNFFGVLRVTQAFAPLLIAATGCVVNLCSISGHLHTPWMGVYQASKAAAEMLSETMRLELRPLGVRVISLVTGAVDTNIMTAASKVELSKASPYKVKAVEEAMAKLTSGNDGIKRTPADEFAKKVVDDVLDGASGRLWRGQMAGMISVMTKVMPSSMLDNTLIGNSGLQALPKKV</sequence>
<dbReference type="AlphaFoldDB" id="A0AAI9ZUC5"/>
<proteinExistence type="inferred from homology"/>
<dbReference type="GO" id="GO:0004806">
    <property type="term" value="F:triacylglycerol lipase activity"/>
    <property type="evidence" value="ECO:0007669"/>
    <property type="project" value="TreeGrafter"/>
</dbReference>
<evidence type="ECO:0000256" key="1">
    <source>
        <dbReference type="ARBA" id="ARBA00006484"/>
    </source>
</evidence>
<evidence type="ECO:0000313" key="5">
    <source>
        <dbReference type="Proteomes" id="UP001243989"/>
    </source>
</evidence>
<organism evidence="4 5">
    <name type="scientific">Colletotrichum phormii</name>
    <dbReference type="NCBI Taxonomy" id="359342"/>
    <lineage>
        <taxon>Eukaryota</taxon>
        <taxon>Fungi</taxon>
        <taxon>Dikarya</taxon>
        <taxon>Ascomycota</taxon>
        <taxon>Pezizomycotina</taxon>
        <taxon>Sordariomycetes</taxon>
        <taxon>Hypocreomycetidae</taxon>
        <taxon>Glomerellales</taxon>
        <taxon>Glomerellaceae</taxon>
        <taxon>Colletotrichum</taxon>
        <taxon>Colletotrichum acutatum species complex</taxon>
    </lineage>
</organism>
<dbReference type="CDD" id="cd05374">
    <property type="entry name" value="17beta-HSD-like_SDR_c"/>
    <property type="match status" value="1"/>
</dbReference>
<keyword evidence="5" id="KW-1185">Reference proteome</keyword>
<gene>
    <name evidence="4" type="ORF">BDP81DRAFT_345668</name>
</gene>